<sequence length="41" mass="4862">MVAKKYDEYKKNKEPLGWRVHGAHEGAKGFFFFCLIQVWMA</sequence>
<evidence type="ECO:0000313" key="2">
    <source>
        <dbReference type="Proteomes" id="UP000037122"/>
    </source>
</evidence>
<dbReference type="Proteomes" id="UP000037122">
    <property type="component" value="Unassembled WGS sequence"/>
</dbReference>
<evidence type="ECO:0000313" key="1">
    <source>
        <dbReference type="EMBL" id="KNE00195.1"/>
    </source>
</evidence>
<accession>A0A0L0P1Q5</accession>
<proteinExistence type="predicted"/>
<organism evidence="1 2">
    <name type="scientific">Candidozyma auris</name>
    <name type="common">Yeast</name>
    <name type="synonym">Candida auris</name>
    <dbReference type="NCBI Taxonomy" id="498019"/>
    <lineage>
        <taxon>Eukaryota</taxon>
        <taxon>Fungi</taxon>
        <taxon>Dikarya</taxon>
        <taxon>Ascomycota</taxon>
        <taxon>Saccharomycotina</taxon>
        <taxon>Pichiomycetes</taxon>
        <taxon>Metschnikowiaceae</taxon>
        <taxon>Candidozyma</taxon>
    </lineage>
</organism>
<protein>
    <submittedName>
        <fullName evidence="1">Uncharacterized protein</fullName>
    </submittedName>
</protein>
<dbReference type="VEuPathDB" id="FungiDB:QG37_02730"/>
<gene>
    <name evidence="1" type="ORF">QG37_02730</name>
</gene>
<comment type="caution">
    <text evidence="1">The sequence shown here is derived from an EMBL/GenBank/DDBJ whole genome shotgun (WGS) entry which is preliminary data.</text>
</comment>
<reference evidence="2" key="1">
    <citation type="journal article" date="2015" name="BMC Genomics">
        <title>Draft genome of a commonly misdiagnosed multidrug resistant pathogen Candida auris.</title>
        <authorList>
            <person name="Chatterjee S."/>
            <person name="Alampalli S.V."/>
            <person name="Nageshan R.K."/>
            <person name="Chettiar S.T."/>
            <person name="Joshi S."/>
            <person name="Tatu U.S."/>
        </authorList>
    </citation>
    <scope>NUCLEOTIDE SEQUENCE [LARGE SCALE GENOMIC DNA]</scope>
    <source>
        <strain evidence="2">6684</strain>
    </source>
</reference>
<dbReference type="EMBL" id="LGST01000019">
    <property type="protein sequence ID" value="KNE00195.1"/>
    <property type="molecule type" value="Genomic_DNA"/>
</dbReference>
<name>A0A0L0P1Q5_CANAR</name>
<dbReference type="AlphaFoldDB" id="A0A0L0P1Q5"/>